<sequence length="185" mass="21107">MEAPFIRLPYFYVCPAFVQELSQHPLKTRQALAANRLTAGQFQEFIKMAEVSWLELCYVLKLDVTSIPETMRRFFLKDDMRNTFLEVLTIYGKGYRATGNISLFNRWMRTERVYLGFLSPISMLGSPAGRELVHYWIKRSIWTGRQNKDGTTIAEFLDEGKSAAAISTDLPARVGPTCKPAAAVR</sequence>
<accession>A0ABZ2YYR0</accession>
<dbReference type="EMBL" id="CP150096">
    <property type="protein sequence ID" value="WZN44957.1"/>
    <property type="molecule type" value="Genomic_DNA"/>
</dbReference>
<evidence type="ECO:0000313" key="2">
    <source>
        <dbReference type="Proteomes" id="UP001449657"/>
    </source>
</evidence>
<dbReference type="RefSeq" id="WP_341839716.1">
    <property type="nucleotide sequence ID" value="NZ_CP149792.1"/>
</dbReference>
<organism evidence="1 2">
    <name type="scientific">Chitinophaga caseinilytica</name>
    <dbReference type="NCBI Taxonomy" id="2267521"/>
    <lineage>
        <taxon>Bacteria</taxon>
        <taxon>Pseudomonadati</taxon>
        <taxon>Bacteroidota</taxon>
        <taxon>Chitinophagia</taxon>
        <taxon>Chitinophagales</taxon>
        <taxon>Chitinophagaceae</taxon>
        <taxon>Chitinophaga</taxon>
    </lineage>
</organism>
<keyword evidence="2" id="KW-1185">Reference proteome</keyword>
<proteinExistence type="predicted"/>
<gene>
    <name evidence="1" type="ORF">WJU22_18840</name>
</gene>
<evidence type="ECO:0000313" key="1">
    <source>
        <dbReference type="EMBL" id="WZN44957.1"/>
    </source>
</evidence>
<dbReference type="Proteomes" id="UP001449657">
    <property type="component" value="Chromosome"/>
</dbReference>
<reference evidence="1 2" key="1">
    <citation type="submission" date="2024-03" db="EMBL/GenBank/DDBJ databases">
        <title>Chitinophaga caseinilytica sp. nov., a casein hydrolysing bacterium isolated from forest soil.</title>
        <authorList>
            <person name="Lee D.S."/>
            <person name="Han D.M."/>
            <person name="Baek J.H."/>
            <person name="Choi D.G."/>
            <person name="Jeon J.H."/>
            <person name="Jeon C.O."/>
        </authorList>
    </citation>
    <scope>NUCLEOTIDE SEQUENCE [LARGE SCALE GENOMIC DNA]</scope>
    <source>
        <strain evidence="1 2">KACC 19118</strain>
    </source>
</reference>
<name>A0ABZ2YYR0_9BACT</name>
<protein>
    <submittedName>
        <fullName evidence="1">Uncharacterized protein</fullName>
    </submittedName>
</protein>